<dbReference type="SUPFAM" id="SSF53756">
    <property type="entry name" value="UDP-Glycosyltransferase/glycogen phosphorylase"/>
    <property type="match status" value="1"/>
</dbReference>
<accession>A0A914RI11</accession>
<dbReference type="PANTHER" id="PTHR45918">
    <property type="entry name" value="ALPHA-1,3/1,6-MANNOSYLTRANSFERASE ALG2"/>
    <property type="match status" value="1"/>
</dbReference>
<evidence type="ECO:0000256" key="2">
    <source>
        <dbReference type="ARBA" id="ARBA00022679"/>
    </source>
</evidence>
<dbReference type="InterPro" id="IPR027054">
    <property type="entry name" value="ALG2"/>
</dbReference>
<reference evidence="5" key="1">
    <citation type="submission" date="2022-11" db="UniProtKB">
        <authorList>
            <consortium name="WormBaseParasite"/>
        </authorList>
    </citation>
    <scope>IDENTIFICATION</scope>
</reference>
<proteinExistence type="predicted"/>
<evidence type="ECO:0000256" key="1">
    <source>
        <dbReference type="ARBA" id="ARBA00022676"/>
    </source>
</evidence>
<protein>
    <submittedName>
        <fullName evidence="5">Glycosyl transferase family 1 domain-containing protein</fullName>
    </submittedName>
</protein>
<evidence type="ECO:0000313" key="4">
    <source>
        <dbReference type="Proteomes" id="UP000887564"/>
    </source>
</evidence>
<dbReference type="GO" id="GO:0004378">
    <property type="term" value="F:GDP-Man:Man(1)GlcNAc(2)-PP-Dol alpha-1,3-mannosyltransferase activity"/>
    <property type="evidence" value="ECO:0007669"/>
    <property type="project" value="InterPro"/>
</dbReference>
<dbReference type="GO" id="GO:0012505">
    <property type="term" value="C:endomembrane system"/>
    <property type="evidence" value="ECO:0007669"/>
    <property type="project" value="TreeGrafter"/>
</dbReference>
<name>A0A914RI11_PAREQ</name>
<dbReference type="WBParaSite" id="PEQ_0000617101-mRNA-1">
    <property type="protein sequence ID" value="PEQ_0000617101-mRNA-1"/>
    <property type="gene ID" value="PEQ_0000617101"/>
</dbReference>
<keyword evidence="2" id="KW-0808">Transferase</keyword>
<dbReference type="Proteomes" id="UP000887564">
    <property type="component" value="Unplaced"/>
</dbReference>
<evidence type="ECO:0000313" key="5">
    <source>
        <dbReference type="WBParaSite" id="PEQ_0000617101-mRNA-1"/>
    </source>
</evidence>
<dbReference type="Pfam" id="PF00534">
    <property type="entry name" value="Glycos_transf_1"/>
    <property type="match status" value="1"/>
</dbReference>
<dbReference type="AlphaFoldDB" id="A0A914RI11"/>
<dbReference type="InterPro" id="IPR001296">
    <property type="entry name" value="Glyco_trans_1"/>
</dbReference>
<feature type="domain" description="Glycosyl transferase family 1" evidence="3">
    <location>
        <begin position="1"/>
        <end position="59"/>
    </location>
</feature>
<keyword evidence="1" id="KW-0328">Glycosyltransferase</keyword>
<sequence length="85" mass="9268">MYMKTCVIAVNSGGPKESIVDGVSGFLVDAEVDAFANKMAQLVRGEVDAVRIGEDGRKRVESMFTFNKFAHQLEMLVQSVVRVGS</sequence>
<organism evidence="4 5">
    <name type="scientific">Parascaris equorum</name>
    <name type="common">Equine roundworm</name>
    <dbReference type="NCBI Taxonomy" id="6256"/>
    <lineage>
        <taxon>Eukaryota</taxon>
        <taxon>Metazoa</taxon>
        <taxon>Ecdysozoa</taxon>
        <taxon>Nematoda</taxon>
        <taxon>Chromadorea</taxon>
        <taxon>Rhabditida</taxon>
        <taxon>Spirurina</taxon>
        <taxon>Ascaridomorpha</taxon>
        <taxon>Ascaridoidea</taxon>
        <taxon>Ascarididae</taxon>
        <taxon>Parascaris</taxon>
    </lineage>
</organism>
<keyword evidence="4" id="KW-1185">Reference proteome</keyword>
<dbReference type="Gene3D" id="3.40.50.2000">
    <property type="entry name" value="Glycogen Phosphorylase B"/>
    <property type="match status" value="2"/>
</dbReference>
<dbReference type="PANTHER" id="PTHR45918:SF1">
    <property type="entry name" value="ALPHA-1,3_1,6-MANNOSYLTRANSFERASE ALG2"/>
    <property type="match status" value="1"/>
</dbReference>
<evidence type="ECO:0000259" key="3">
    <source>
        <dbReference type="Pfam" id="PF00534"/>
    </source>
</evidence>